<name>A0AAN9TZT8_9HEMI</name>
<feature type="domain" description="Ketosynthase family 3 (KS3)" evidence="6">
    <location>
        <begin position="32"/>
        <end position="439"/>
    </location>
</feature>
<dbReference type="Gene3D" id="3.40.50.1820">
    <property type="entry name" value="alpha/beta hydrolase"/>
    <property type="match status" value="1"/>
</dbReference>
<accession>A0AAN9TZT8</accession>
<dbReference type="GO" id="GO:0004312">
    <property type="term" value="F:fatty acid synthase activity"/>
    <property type="evidence" value="ECO:0007669"/>
    <property type="project" value="TreeGrafter"/>
</dbReference>
<dbReference type="Gene3D" id="3.30.70.3290">
    <property type="match status" value="1"/>
</dbReference>
<dbReference type="InterPro" id="IPR049900">
    <property type="entry name" value="PKS_mFAS_DH"/>
</dbReference>
<dbReference type="GO" id="GO:0016491">
    <property type="term" value="F:oxidoreductase activity"/>
    <property type="evidence" value="ECO:0007669"/>
    <property type="project" value="InterPro"/>
</dbReference>
<keyword evidence="2" id="KW-0597">Phosphoprotein</keyword>
<dbReference type="InterPro" id="IPR050091">
    <property type="entry name" value="PKS_NRPS_Biosynth_Enz"/>
</dbReference>
<keyword evidence="1" id="KW-0596">Phosphopantetheine</keyword>
<comment type="caution">
    <text evidence="8">The sequence shown here is derived from an EMBL/GenBank/DDBJ whole genome shotgun (WGS) entry which is preliminary data.</text>
</comment>
<dbReference type="SUPFAM" id="SSF53901">
    <property type="entry name" value="Thiolase-like"/>
    <property type="match status" value="1"/>
</dbReference>
<dbReference type="Pfam" id="PF00550">
    <property type="entry name" value="PP-binding"/>
    <property type="match status" value="1"/>
</dbReference>
<dbReference type="PANTHER" id="PTHR43775:SF23">
    <property type="entry name" value="FATTY ACID SYNTHASE 3"/>
    <property type="match status" value="1"/>
</dbReference>
<proteinExistence type="predicted"/>
<evidence type="ECO:0000313" key="9">
    <source>
        <dbReference type="Proteomes" id="UP001367676"/>
    </source>
</evidence>
<dbReference type="Pfam" id="PF00698">
    <property type="entry name" value="Acyl_transf_1"/>
    <property type="match status" value="1"/>
</dbReference>
<dbReference type="PROSITE" id="PS52019">
    <property type="entry name" value="PKS_MFAS_DH"/>
    <property type="match status" value="1"/>
</dbReference>
<dbReference type="InterPro" id="IPR020841">
    <property type="entry name" value="PKS_Beta-ketoAc_synthase_dom"/>
</dbReference>
<keyword evidence="9" id="KW-1185">Reference proteome</keyword>
<dbReference type="InterPro" id="IPR018201">
    <property type="entry name" value="Ketoacyl_synth_AS"/>
</dbReference>
<dbReference type="Pfam" id="PF13602">
    <property type="entry name" value="ADH_zinc_N_2"/>
    <property type="match status" value="1"/>
</dbReference>
<dbReference type="InterPro" id="IPR014031">
    <property type="entry name" value="Ketoacyl_synth_C"/>
</dbReference>
<dbReference type="InterPro" id="IPR029058">
    <property type="entry name" value="AB_hydrolase_fold"/>
</dbReference>
<dbReference type="InterPro" id="IPR009081">
    <property type="entry name" value="PP-bd_ACP"/>
</dbReference>
<dbReference type="EMBL" id="JBBCAQ010000010">
    <property type="protein sequence ID" value="KAK7600893.1"/>
    <property type="molecule type" value="Genomic_DNA"/>
</dbReference>
<evidence type="ECO:0000259" key="6">
    <source>
        <dbReference type="PROSITE" id="PS52004"/>
    </source>
</evidence>
<dbReference type="SUPFAM" id="SSF51735">
    <property type="entry name" value="NAD(P)-binding Rossmann-fold domains"/>
    <property type="match status" value="2"/>
</dbReference>
<evidence type="ECO:0000256" key="2">
    <source>
        <dbReference type="ARBA" id="ARBA00022553"/>
    </source>
</evidence>
<keyword evidence="3" id="KW-0808">Transferase</keyword>
<dbReference type="PROSITE" id="PS50075">
    <property type="entry name" value="CARRIER"/>
    <property type="match status" value="1"/>
</dbReference>
<dbReference type="Pfam" id="PF08659">
    <property type="entry name" value="KR"/>
    <property type="match status" value="1"/>
</dbReference>
<dbReference type="InterPro" id="IPR016035">
    <property type="entry name" value="Acyl_Trfase/lysoPLipase"/>
</dbReference>
<dbReference type="SUPFAM" id="SSF50129">
    <property type="entry name" value="GroES-like"/>
    <property type="match status" value="1"/>
</dbReference>
<dbReference type="PROSITE" id="PS52004">
    <property type="entry name" value="KS3_2"/>
    <property type="match status" value="1"/>
</dbReference>
<dbReference type="SUPFAM" id="SSF55048">
    <property type="entry name" value="Probable ACP-binding domain of malonyl-CoA ACP transacylase"/>
    <property type="match status" value="1"/>
</dbReference>
<evidence type="ECO:0000259" key="7">
    <source>
        <dbReference type="PROSITE" id="PS52019"/>
    </source>
</evidence>
<reference evidence="8 9" key="1">
    <citation type="submission" date="2024-03" db="EMBL/GenBank/DDBJ databases">
        <title>Adaptation during the transition from Ophiocordyceps entomopathogen to insect associate is accompanied by gene loss and intensified selection.</title>
        <authorList>
            <person name="Ward C.M."/>
            <person name="Onetto C.A."/>
            <person name="Borneman A.R."/>
        </authorList>
    </citation>
    <scope>NUCLEOTIDE SEQUENCE [LARGE SCALE GENOMIC DNA]</scope>
    <source>
        <strain evidence="8">AWRI1</strain>
        <tissue evidence="8">Single Adult Female</tissue>
    </source>
</reference>
<feature type="active site" description="Proton acceptor; for dehydratase activity" evidence="4">
    <location>
        <position position="913"/>
    </location>
</feature>
<dbReference type="Pfam" id="PF16197">
    <property type="entry name" value="KAsynt_C_assoc"/>
    <property type="match status" value="1"/>
</dbReference>
<feature type="region of interest" description="C-terminal hotdog fold" evidence="4">
    <location>
        <begin position="1018"/>
        <end position="1149"/>
    </location>
</feature>
<dbReference type="InterPro" id="IPR036291">
    <property type="entry name" value="NAD(P)-bd_dom_sf"/>
</dbReference>
<evidence type="ECO:0000256" key="1">
    <source>
        <dbReference type="ARBA" id="ARBA00022450"/>
    </source>
</evidence>
<dbReference type="CDD" id="cd05195">
    <property type="entry name" value="enoyl_red"/>
    <property type="match status" value="1"/>
</dbReference>
<feature type="domain" description="PKS/mFAS DH" evidence="7">
    <location>
        <begin position="877"/>
        <end position="1149"/>
    </location>
</feature>
<dbReference type="SUPFAM" id="SSF53474">
    <property type="entry name" value="alpha/beta-Hydrolases"/>
    <property type="match status" value="1"/>
</dbReference>
<dbReference type="Proteomes" id="UP001367676">
    <property type="component" value="Unassembled WGS sequence"/>
</dbReference>
<evidence type="ECO:0000259" key="5">
    <source>
        <dbReference type="PROSITE" id="PS50075"/>
    </source>
</evidence>
<dbReference type="GO" id="GO:0004315">
    <property type="term" value="F:3-oxoacyl-[acyl-carrier-protein] synthase activity"/>
    <property type="evidence" value="ECO:0007669"/>
    <property type="project" value="InterPro"/>
</dbReference>
<dbReference type="InterPro" id="IPR001227">
    <property type="entry name" value="Ac_transferase_dom_sf"/>
</dbReference>
<dbReference type="CDD" id="cd08954">
    <property type="entry name" value="KR_1_FAS_SDR_x"/>
    <property type="match status" value="1"/>
</dbReference>
<dbReference type="GO" id="GO:0006633">
    <property type="term" value="P:fatty acid biosynthetic process"/>
    <property type="evidence" value="ECO:0007669"/>
    <property type="project" value="InterPro"/>
</dbReference>
<dbReference type="SMART" id="SM00822">
    <property type="entry name" value="PKS_KR"/>
    <property type="match status" value="1"/>
</dbReference>
<dbReference type="SMART" id="SM00825">
    <property type="entry name" value="PKS_KS"/>
    <property type="match status" value="1"/>
</dbReference>
<evidence type="ECO:0000313" key="8">
    <source>
        <dbReference type="EMBL" id="KAK7600893.1"/>
    </source>
</evidence>
<dbReference type="SMART" id="SM00829">
    <property type="entry name" value="PKS_ER"/>
    <property type="match status" value="1"/>
</dbReference>
<dbReference type="Gene3D" id="3.90.180.10">
    <property type="entry name" value="Medium-chain alcohol dehydrogenases, catalytic domain"/>
    <property type="match status" value="1"/>
</dbReference>
<dbReference type="Gene3D" id="3.10.129.110">
    <property type="entry name" value="Polyketide synthase dehydratase"/>
    <property type="match status" value="1"/>
</dbReference>
<sequence length="2348" mass="264162">MSPKSVTNSTSKDFYENSAGTIYSKLVKCDPGEEIAITGISGVYPKADNINELAEKLWSKEDLVSEIPCQEEDGLSPASRYGKINEERIHKFDASFFKISMYGADAIDPQSRVLLELVYEAVMDAGYNPEHFRGTKTGVFVSVYRSDSSESWIYEKNSSEGTGFYGNVRSMIGSRVSFAMGLTGPVNAIDSACSSSFAALDCAVKNIRTGVCDAAIVAGSNLLLNWQIIKRWHAMGMVSPEGKCKTFSETADGYGRSEAIVALLIQKKKDARRLYAEVVHVKMNNNGDKAGAVERTSDASQIELFQEFYSECRIDPTTLNYVELHGTGTKVGDVMEANALDTVFCDSNRRIALKVGSIKSNMGHSEAVSGLCSITKAILMFEREMIPPNLHFHEPRSEIAALKEGRIQVITELEPFFDDLIAITNLGYGGSNGHALLRHNIKRKNINNSQPKDNLPRLVAVSGRTERAVQKIFDQLIGKPIDSEFIRLLHAIFSDDIPHHNYRGYLILNTNGIQTTKLIEKFSGEKRPVWFIFRGMGSQYPTMGKALLNLPITRESIYKSHEVLKKRGLDLIEIITKDDPKMFDNILHSFVGIAAIQIALIDLLKAIGIGPDGMIGHSTGELGCAYADNCFTAEQMILAAYYRGKVSNDTNLEPGFMASVGLSHDKLKSLLPHDIDIACHNAPNNYSVSGPKESISRFSASLDKDGIFVREVNVSSIAYHSRYIKPAAPELLSAMKMVVPEQVLRSEKWISSSVPEAQWDTSEAQNSCAEYYVNNLKNCVYFEEACRHIPNNAITIEISPHGFFQSLIKRSPNLQITNVPLLSRNSPDGVDFLFCALGRLYTLGVDPKIGLHKLYPAVSFPVGRGTPMISPLIEWNHDNDYFVTKHFLEVKKAAEQTITVSLNSPEWEFISGHVIDGRILFPGVGYIYLAWKIFSKIEGVDYSKNSITIENLELKRAIILSKQDKIEFTVNIQKGCGAFEIIENDTVVASGRIKKLEKTEITYDDIKIIETDISDKVELPLQTADIYKDYRLRGYQYKGKFVGISRATYDGSTARIKWEDNYITFLDTLLQIFLLSVDSQHLLVPTRIEKVTINTGLHEEYLNRLDTKHPELTAHYDKHLSISKSIGVEIKRMSFDKLQRKPLGEQVTLQKIEFLPFEATRDYSLYDALVTSSEITKRNVNCATIHTLELVDSVDPNFTLISPIFDDILNNMPQTKIEMNVMIESNDLRLRSQIITKPNIKIKKMKLSIKERFTLIIASNLTTQKETWQFCLSALLEGGFLLLREKNDAIVDECIPNELEICLDYKLENERVLLCRQKNKLDENIRAIRISHKSFDWIQTVRSAMKDVIGHKNKRLILYAEYDEFSGIVGLSYCLFKEYGTQNLRCYLINDQMAPPFSLDNPFYKSQISKDLVVNIYKNRSWGTFCDLLLNKNDKTEALHAELQLETPGDLSSLNLVEGYLDPLSADPTPDKTLLHVYYSELNFRDVLLASAKLSSAVLSVNDCPEMTRLGFGCSGKTDDGKRYMTVAKSGCFATLLNQDSDLLIPVPDNWTLEEAATVPIVYLTVIYSFFNTERLHRGDSILIHSGTGGVGQAAIHICLYYGCNIFTTVGSQEKREFIRKTFPSIPESHIGCSRDLSFEKMIMKETNGRGVDVVLNSLAEEKLLASVKCLAVGGRFIEIGLYDFLENNPLNMGCFLKEISFHAVQLLNFFDASKLEKKRFINLMIDHLNNGAINPLKRTVFDLNDAEAAFRYMGSGKHIGKVLLRTRQEEADIHSSPKPLLLPAVPKFFCSHNKSYVICGGLGGLGLELIDWLILRGARNLVISSRKGITTRYQSWKIQKWKSRGAQIIIYTDDITKAQGVRNLLEKANALGPVVAIFNLAMILKDALFENQTETLFSECAGPKIDATIHLDQLSRKICSHLEHFVVFSSVSCGFGNLGQTNYGMANSVMERICEKRKSENLPGTAIQWGPMADVGAIVENNIGNAITLEGLTEQPVHSFLKEMNFLLRQPNAVVRSIILNKIQSTKADEKNVFDVIGKIFGLREMEKLDPKSKLIDFGMDSITSIEVKQILEREFDIIASMKDVKEMTIGRITELQNTTKILDGSISYSECMKNAIIHMNAYIYKIQYGSDKVENFQQIIHELAEHICLILGVNKNYTFIAYSFGCTVAIEVLKVLECQKKVGRLFLIDVDLIANCSITTKLEGTDQIMNETIYQFLLVFWPKFPKSLLDDVTNSPDWNSKVKSIMSQAPVDLPYTRQQLVYALNLVYHRLKVNTEWEFITEQPLASLTTSMRPKMNLFEENVQYDISKHFSRPVEIQEVEGNHFTMLKNVEVTDFENAIRQFDSS</sequence>
<protein>
    <submittedName>
        <fullName evidence="8">Uncharacterized protein</fullName>
    </submittedName>
</protein>
<dbReference type="InterPro" id="IPR049552">
    <property type="entry name" value="PKS_DH_N"/>
</dbReference>
<dbReference type="CDD" id="cd00833">
    <property type="entry name" value="PKS"/>
    <property type="match status" value="1"/>
</dbReference>
<dbReference type="Gene3D" id="3.40.50.720">
    <property type="entry name" value="NAD(P)-binding Rossmann-like Domain"/>
    <property type="match status" value="1"/>
</dbReference>
<dbReference type="PANTHER" id="PTHR43775">
    <property type="entry name" value="FATTY ACID SYNTHASE"/>
    <property type="match status" value="1"/>
</dbReference>
<dbReference type="InterPro" id="IPR016039">
    <property type="entry name" value="Thiolase-like"/>
</dbReference>
<dbReference type="Pfam" id="PF00109">
    <property type="entry name" value="ketoacyl-synt"/>
    <property type="match status" value="1"/>
</dbReference>
<dbReference type="InterPro" id="IPR011032">
    <property type="entry name" value="GroES-like_sf"/>
</dbReference>
<dbReference type="InterPro" id="IPR016036">
    <property type="entry name" value="Malonyl_transacylase_ACP-bd"/>
</dbReference>
<feature type="active site" description="Proton donor; for dehydratase activity" evidence="4">
    <location>
        <position position="1067"/>
    </location>
</feature>
<dbReference type="InterPro" id="IPR036736">
    <property type="entry name" value="ACP-like_sf"/>
</dbReference>
<organism evidence="8 9">
    <name type="scientific">Parthenolecanium corni</name>
    <dbReference type="NCBI Taxonomy" id="536013"/>
    <lineage>
        <taxon>Eukaryota</taxon>
        <taxon>Metazoa</taxon>
        <taxon>Ecdysozoa</taxon>
        <taxon>Arthropoda</taxon>
        <taxon>Hexapoda</taxon>
        <taxon>Insecta</taxon>
        <taxon>Pterygota</taxon>
        <taxon>Neoptera</taxon>
        <taxon>Paraneoptera</taxon>
        <taxon>Hemiptera</taxon>
        <taxon>Sternorrhyncha</taxon>
        <taxon>Coccoidea</taxon>
        <taxon>Coccidae</taxon>
        <taxon>Parthenolecanium</taxon>
    </lineage>
</organism>
<dbReference type="InterPro" id="IPR049391">
    <property type="entry name" value="FAS_pseudo-KR"/>
</dbReference>
<dbReference type="SMART" id="SM00827">
    <property type="entry name" value="PKS_AT"/>
    <property type="match status" value="1"/>
</dbReference>
<dbReference type="SUPFAM" id="SSF52151">
    <property type="entry name" value="FabD/lysophospholipase-like"/>
    <property type="match status" value="1"/>
</dbReference>
<dbReference type="Pfam" id="PF02801">
    <property type="entry name" value="Ketoacyl-synt_C"/>
    <property type="match status" value="1"/>
</dbReference>
<dbReference type="FunFam" id="3.40.50.720:FF:000209">
    <property type="entry name" value="Polyketide synthase Pks12"/>
    <property type="match status" value="1"/>
</dbReference>
<dbReference type="InterPro" id="IPR020843">
    <property type="entry name" value="ER"/>
</dbReference>
<dbReference type="Gene3D" id="3.40.366.10">
    <property type="entry name" value="Malonyl-Coenzyme A Acyl Carrier Protein, domain 2"/>
    <property type="match status" value="1"/>
</dbReference>
<dbReference type="InterPro" id="IPR014030">
    <property type="entry name" value="Ketoacyl_synth_N"/>
</dbReference>
<dbReference type="Pfam" id="PF21089">
    <property type="entry name" value="PKS_DH_N"/>
    <property type="match status" value="1"/>
</dbReference>
<dbReference type="Gene3D" id="1.10.1200.10">
    <property type="entry name" value="ACP-like"/>
    <property type="match status" value="1"/>
</dbReference>
<dbReference type="InterPro" id="IPR042104">
    <property type="entry name" value="PKS_dehydratase_sf"/>
</dbReference>
<dbReference type="Gene3D" id="3.40.47.10">
    <property type="match status" value="1"/>
</dbReference>
<evidence type="ECO:0000256" key="4">
    <source>
        <dbReference type="PROSITE-ProRule" id="PRU01363"/>
    </source>
</evidence>
<feature type="domain" description="Carrier" evidence="5">
    <location>
        <begin position="2025"/>
        <end position="2108"/>
    </location>
</feature>
<gene>
    <name evidence="8" type="ORF">V9T40_008334</name>
</gene>
<dbReference type="InterPro" id="IPR013968">
    <property type="entry name" value="PKS_KR"/>
</dbReference>
<dbReference type="Pfam" id="PF21149">
    <property type="entry name" value="FAS_pseudo-KR"/>
    <property type="match status" value="1"/>
</dbReference>
<dbReference type="InterPro" id="IPR032821">
    <property type="entry name" value="PKS_assoc"/>
</dbReference>
<feature type="region of interest" description="N-terminal hotdog fold" evidence="4">
    <location>
        <begin position="877"/>
        <end position="1008"/>
    </location>
</feature>
<dbReference type="InterPro" id="IPR057326">
    <property type="entry name" value="KR_dom"/>
</dbReference>
<evidence type="ECO:0000256" key="3">
    <source>
        <dbReference type="ARBA" id="ARBA00022679"/>
    </source>
</evidence>
<dbReference type="InterPro" id="IPR014043">
    <property type="entry name" value="Acyl_transferase_dom"/>
</dbReference>
<dbReference type="SUPFAM" id="SSF47336">
    <property type="entry name" value="ACP-like"/>
    <property type="match status" value="1"/>
</dbReference>
<dbReference type="PROSITE" id="PS00606">
    <property type="entry name" value="KS3_1"/>
    <property type="match status" value="1"/>
</dbReference>